<dbReference type="PANTHER" id="PTHR11839">
    <property type="entry name" value="UDP/ADP-SUGAR PYROPHOSPHATASE"/>
    <property type="match status" value="1"/>
</dbReference>
<dbReference type="PRINTS" id="PR00502">
    <property type="entry name" value="NUDIXFAMILY"/>
</dbReference>
<dbReference type="InterPro" id="IPR020084">
    <property type="entry name" value="NUDIX_hydrolase_CS"/>
</dbReference>
<dbReference type="InterPro" id="IPR020476">
    <property type="entry name" value="Nudix_hydrolase"/>
</dbReference>
<dbReference type="InterPro" id="IPR015797">
    <property type="entry name" value="NUDIX_hydrolase-like_dom_sf"/>
</dbReference>
<dbReference type="GO" id="GO:0016462">
    <property type="term" value="F:pyrophosphatase activity"/>
    <property type="evidence" value="ECO:0007669"/>
    <property type="project" value="UniProtKB-ARBA"/>
</dbReference>
<dbReference type="Pfam" id="PF00293">
    <property type="entry name" value="NUDIX"/>
    <property type="match status" value="1"/>
</dbReference>
<evidence type="ECO:0000256" key="2">
    <source>
        <dbReference type="ARBA" id="ARBA00001946"/>
    </source>
</evidence>
<dbReference type="KEGG" id="tped:TPE_2364"/>
<dbReference type="PANTHER" id="PTHR11839:SF18">
    <property type="entry name" value="NUDIX HYDROLASE DOMAIN-CONTAINING PROTEIN"/>
    <property type="match status" value="1"/>
</dbReference>
<protein>
    <recommendedName>
        <fullName evidence="4">GDP-mannose pyrophosphatase</fullName>
    </recommendedName>
    <alternativeName>
        <fullName evidence="6">GDP-mannose hydrolase</fullName>
    </alternativeName>
    <alternativeName>
        <fullName evidence="7">GDPMK</fullName>
    </alternativeName>
</protein>
<dbReference type="Gene3D" id="3.90.79.10">
    <property type="entry name" value="Nucleoside Triphosphate Pyrophosphohydrolase"/>
    <property type="match status" value="1"/>
</dbReference>
<dbReference type="PROSITE" id="PS00893">
    <property type="entry name" value="NUDIX_BOX"/>
    <property type="match status" value="1"/>
</dbReference>
<gene>
    <name evidence="10" type="ORF">TPE_2364</name>
</gene>
<evidence type="ECO:0000256" key="5">
    <source>
        <dbReference type="ARBA" id="ARBA00022801"/>
    </source>
</evidence>
<evidence type="ECO:0000259" key="9">
    <source>
        <dbReference type="PROSITE" id="PS51462"/>
    </source>
</evidence>
<organism evidence="10 11">
    <name type="scientific">Treponema pedis str. T A4</name>
    <dbReference type="NCBI Taxonomy" id="1291379"/>
    <lineage>
        <taxon>Bacteria</taxon>
        <taxon>Pseudomonadati</taxon>
        <taxon>Spirochaetota</taxon>
        <taxon>Spirochaetia</taxon>
        <taxon>Spirochaetales</taxon>
        <taxon>Treponemataceae</taxon>
        <taxon>Treponema</taxon>
    </lineage>
</organism>
<dbReference type="InterPro" id="IPR000086">
    <property type="entry name" value="NUDIX_hydrolase_dom"/>
</dbReference>
<reference evidence="10 11" key="1">
    <citation type="journal article" date="2013" name="PLoS ONE">
        <title>Genome-Wide Relatedness of Treponema pedis, from Gingiva and Necrotic Skin Lesions of Pigs, with the Human Oral Pathogen Treponema denticola.</title>
        <authorList>
            <person name="Svartstrom O."/>
            <person name="Mushtaq M."/>
            <person name="Pringle M."/>
            <person name="Segerman B."/>
        </authorList>
    </citation>
    <scope>NUCLEOTIDE SEQUENCE [LARGE SCALE GENOMIC DNA]</scope>
    <source>
        <strain evidence="10">T A4</strain>
    </source>
</reference>
<dbReference type="PATRIC" id="fig|1291379.3.peg.2336"/>
<accession>S6A1Q2</accession>
<dbReference type="CDD" id="cd03424">
    <property type="entry name" value="NUDIX_ADPRase_Nudt5_UGPPase_Nudt14"/>
    <property type="match status" value="1"/>
</dbReference>
<dbReference type="PROSITE" id="PS51462">
    <property type="entry name" value="NUDIX"/>
    <property type="match status" value="1"/>
</dbReference>
<evidence type="ECO:0000256" key="8">
    <source>
        <dbReference type="RuleBase" id="RU003476"/>
    </source>
</evidence>
<evidence type="ECO:0000313" key="11">
    <source>
        <dbReference type="Proteomes" id="UP000015620"/>
    </source>
</evidence>
<keyword evidence="5 8" id="KW-0378">Hydrolase</keyword>
<dbReference type="HOGENOM" id="CLU_062658_8_2_12"/>
<evidence type="ECO:0000313" key="10">
    <source>
        <dbReference type="EMBL" id="AGT44838.1"/>
    </source>
</evidence>
<evidence type="ECO:0000256" key="3">
    <source>
        <dbReference type="ARBA" id="ARBA00007275"/>
    </source>
</evidence>
<dbReference type="AlphaFoldDB" id="S6A1Q2"/>
<dbReference type="Proteomes" id="UP000015620">
    <property type="component" value="Chromosome"/>
</dbReference>
<proteinExistence type="inferred from homology"/>
<dbReference type="STRING" id="1291379.TPE_2364"/>
<dbReference type="SUPFAM" id="SSF55811">
    <property type="entry name" value="Nudix"/>
    <property type="match status" value="1"/>
</dbReference>
<comment type="cofactor">
    <cofactor evidence="2">
        <name>Mg(2+)</name>
        <dbReference type="ChEBI" id="CHEBI:18420"/>
    </cofactor>
</comment>
<comment type="similarity">
    <text evidence="3">Belongs to the Nudix hydrolase family. NudK subfamily.</text>
</comment>
<dbReference type="EMBL" id="CP004120">
    <property type="protein sequence ID" value="AGT44838.1"/>
    <property type="molecule type" value="Genomic_DNA"/>
</dbReference>
<evidence type="ECO:0000256" key="1">
    <source>
        <dbReference type="ARBA" id="ARBA00000847"/>
    </source>
</evidence>
<evidence type="ECO:0000256" key="4">
    <source>
        <dbReference type="ARBA" id="ARBA00016377"/>
    </source>
</evidence>
<evidence type="ECO:0000256" key="6">
    <source>
        <dbReference type="ARBA" id="ARBA00032162"/>
    </source>
</evidence>
<dbReference type="GO" id="GO:0006753">
    <property type="term" value="P:nucleoside phosphate metabolic process"/>
    <property type="evidence" value="ECO:0007669"/>
    <property type="project" value="TreeGrafter"/>
</dbReference>
<dbReference type="GO" id="GO:0019693">
    <property type="term" value="P:ribose phosphate metabolic process"/>
    <property type="evidence" value="ECO:0007669"/>
    <property type="project" value="TreeGrafter"/>
</dbReference>
<sequence>MENCEFMKKNKEILWKPVDVKEIFNTRVCTVCEKQSISPDGEKKTFTSLKAPDWVIIVPVCKSEEGENFVMVQQWRHAAEEVFMEFPGGVIDEGEAPDAAARRELLEETGKEARVLKHLAVLSPNPAIMENECHIFYAETGEESLSQELDSDEFLNVVNVPVKTAIKNMGRPPYTHAIMNAAMFLYIKNYGL</sequence>
<evidence type="ECO:0000256" key="7">
    <source>
        <dbReference type="ARBA" id="ARBA00032272"/>
    </source>
</evidence>
<keyword evidence="11" id="KW-1185">Reference proteome</keyword>
<comment type="catalytic activity">
    <reaction evidence="1">
        <text>GDP-alpha-D-mannose + H2O = alpha-D-mannose 1-phosphate + GMP + 2 H(+)</text>
        <dbReference type="Rhea" id="RHEA:27978"/>
        <dbReference type="ChEBI" id="CHEBI:15377"/>
        <dbReference type="ChEBI" id="CHEBI:15378"/>
        <dbReference type="ChEBI" id="CHEBI:57527"/>
        <dbReference type="ChEBI" id="CHEBI:58115"/>
        <dbReference type="ChEBI" id="CHEBI:58409"/>
    </reaction>
</comment>
<feature type="domain" description="Nudix hydrolase" evidence="9">
    <location>
        <begin position="50"/>
        <end position="185"/>
    </location>
</feature>
<name>S6A1Q2_9SPIR</name>